<sequence length="98" mass="11827">MSEPSDRSKLYFSFELSLCDTKCPFTYVNSNGESFIDMIWCNLFDMDFAIDGWRMWRTRRMGVQRWREAAQDRGDWYSAANTWLGNRRNLMMIYPKLQ</sequence>
<evidence type="ECO:0000313" key="1">
    <source>
        <dbReference type="EMBL" id="CAH1396565.1"/>
    </source>
</evidence>
<dbReference type="AlphaFoldDB" id="A0A9P0MJ67"/>
<protein>
    <submittedName>
        <fullName evidence="1">Uncharacterized protein</fullName>
    </submittedName>
</protein>
<keyword evidence="2" id="KW-1185">Reference proteome</keyword>
<proteinExistence type="predicted"/>
<gene>
    <name evidence="1" type="ORF">NEZAVI_LOCUS6610</name>
</gene>
<reference evidence="1" key="1">
    <citation type="submission" date="2022-01" db="EMBL/GenBank/DDBJ databases">
        <authorList>
            <person name="King R."/>
        </authorList>
    </citation>
    <scope>NUCLEOTIDE SEQUENCE</scope>
</reference>
<accession>A0A9P0MJ67</accession>
<dbReference type="EMBL" id="OV725079">
    <property type="protein sequence ID" value="CAH1396565.1"/>
    <property type="molecule type" value="Genomic_DNA"/>
</dbReference>
<name>A0A9P0MJ67_NEZVI</name>
<dbReference type="Proteomes" id="UP001152798">
    <property type="component" value="Chromosome 3"/>
</dbReference>
<organism evidence="1 2">
    <name type="scientific">Nezara viridula</name>
    <name type="common">Southern green stink bug</name>
    <name type="synonym">Cimex viridulus</name>
    <dbReference type="NCBI Taxonomy" id="85310"/>
    <lineage>
        <taxon>Eukaryota</taxon>
        <taxon>Metazoa</taxon>
        <taxon>Ecdysozoa</taxon>
        <taxon>Arthropoda</taxon>
        <taxon>Hexapoda</taxon>
        <taxon>Insecta</taxon>
        <taxon>Pterygota</taxon>
        <taxon>Neoptera</taxon>
        <taxon>Paraneoptera</taxon>
        <taxon>Hemiptera</taxon>
        <taxon>Heteroptera</taxon>
        <taxon>Panheteroptera</taxon>
        <taxon>Pentatomomorpha</taxon>
        <taxon>Pentatomoidea</taxon>
        <taxon>Pentatomidae</taxon>
        <taxon>Pentatominae</taxon>
        <taxon>Nezara</taxon>
    </lineage>
</organism>
<evidence type="ECO:0000313" key="2">
    <source>
        <dbReference type="Proteomes" id="UP001152798"/>
    </source>
</evidence>